<dbReference type="AlphaFoldDB" id="A0A7S3QJ56"/>
<dbReference type="EMBL" id="HBIO01030638">
    <property type="protein sequence ID" value="CAE0478624.1"/>
    <property type="molecule type" value="Transcribed_RNA"/>
</dbReference>
<feature type="region of interest" description="Disordered" evidence="1">
    <location>
        <begin position="1"/>
        <end position="49"/>
    </location>
</feature>
<evidence type="ECO:0000313" key="2">
    <source>
        <dbReference type="EMBL" id="CAE0478624.1"/>
    </source>
</evidence>
<feature type="region of interest" description="Disordered" evidence="1">
    <location>
        <begin position="382"/>
        <end position="407"/>
    </location>
</feature>
<evidence type="ECO:0000256" key="1">
    <source>
        <dbReference type="SAM" id="MobiDB-lite"/>
    </source>
</evidence>
<protein>
    <submittedName>
        <fullName evidence="2">Uncharacterized protein</fullName>
    </submittedName>
</protein>
<reference evidence="2" key="1">
    <citation type="submission" date="2021-01" db="EMBL/GenBank/DDBJ databases">
        <authorList>
            <person name="Corre E."/>
            <person name="Pelletier E."/>
            <person name="Niang G."/>
            <person name="Scheremetjew M."/>
            <person name="Finn R."/>
            <person name="Kale V."/>
            <person name="Holt S."/>
            <person name="Cochrane G."/>
            <person name="Meng A."/>
            <person name="Brown T."/>
            <person name="Cohen L."/>
        </authorList>
    </citation>
    <scope>NUCLEOTIDE SEQUENCE</scope>
    <source>
        <strain evidence="2">MM31A-1</strain>
    </source>
</reference>
<feature type="compositionally biased region" description="Polar residues" evidence="1">
    <location>
        <begin position="106"/>
        <end position="118"/>
    </location>
</feature>
<sequence length="579" mass="64513">MGDNSEARPPRRSMSGILQYQGSSPPRVDGNTDWNQRRRRRSSAGSKVTVINTNELPNFSTERYFMLSEIQIKAHSVTFLSDFESEGDDITQESSSAESNRENGDDINSGNTNVNTTIGVDDDANSVNNDDQESSNYYNSRSNGMLPEFVVLYLLWKPGSFHAEDPLMFIRDVIKPCIDEVHTVYKRQKEEEEAAKQAARDVNSEDTPTAQNSNAGYLGGSQDTPQSPKRFLPSMDENDERNNKIANKPRIYVVVDRLTRKGPSIDDGQSEEEKKEFEKKQIQCAEKLIRLAGYVPRHLNASLTSTSSSQDISEFSLSLRDDIEGMTVGLSDDFRAAPGMETCMNAILVGGAERRQYPKESNSIDIKKSMRNLGNLATSAFIGNHDSKGSPATTPKPKVDSGTLKEDPVRSSIGIVTEHPEDLTGLFEEGKAETDAVQGLTLHMRLEGFWGGTGYGDILNFAARAQKSWRAKWKFAEVIDEKDLKIDYWAVRDGSDLDAVGNSASGLMGRRANKKRAGESLILSSRKLRKDVDDTSNLMINVFLTVCLAMFLRTNPRILEFIDTSFHKIIEILKQMLEA</sequence>
<accession>A0A7S3QJ56</accession>
<feature type="compositionally biased region" description="Polar residues" evidence="1">
    <location>
        <begin position="205"/>
        <end position="227"/>
    </location>
</feature>
<feature type="region of interest" description="Disordered" evidence="1">
    <location>
        <begin position="85"/>
        <end position="140"/>
    </location>
</feature>
<organism evidence="2">
    <name type="scientific">Chaetoceros debilis</name>
    <dbReference type="NCBI Taxonomy" id="122233"/>
    <lineage>
        <taxon>Eukaryota</taxon>
        <taxon>Sar</taxon>
        <taxon>Stramenopiles</taxon>
        <taxon>Ochrophyta</taxon>
        <taxon>Bacillariophyta</taxon>
        <taxon>Coscinodiscophyceae</taxon>
        <taxon>Chaetocerotophycidae</taxon>
        <taxon>Chaetocerotales</taxon>
        <taxon>Chaetocerotaceae</taxon>
        <taxon>Chaetoceros</taxon>
    </lineage>
</organism>
<gene>
    <name evidence="2" type="ORF">CDEB00056_LOCUS23477</name>
</gene>
<name>A0A7S3QJ56_9STRA</name>
<proteinExistence type="predicted"/>
<feature type="compositionally biased region" description="Basic and acidic residues" evidence="1">
    <location>
        <begin position="397"/>
        <end position="407"/>
    </location>
</feature>
<feature type="region of interest" description="Disordered" evidence="1">
    <location>
        <begin position="195"/>
        <end position="245"/>
    </location>
</feature>